<evidence type="ECO:0000313" key="2">
    <source>
        <dbReference type="Proteomes" id="UP000071859"/>
    </source>
</evidence>
<dbReference type="Proteomes" id="UP000071859">
    <property type="component" value="Unassembled WGS sequence"/>
</dbReference>
<sequence length="69" mass="7542">MAIVCADALESGYCEFALSKVKPNPAVWRSRTSRGSRSAPVNTPCALRTRMQFVQSQSNGSKRRTPLVA</sequence>
<keyword evidence="2" id="KW-1185">Reference proteome</keyword>
<name>A0A158EEH9_9BURK</name>
<reference evidence="1" key="1">
    <citation type="submission" date="2016-01" db="EMBL/GenBank/DDBJ databases">
        <authorList>
            <person name="Peeters C."/>
        </authorList>
    </citation>
    <scope>NUCLEOTIDE SEQUENCE</scope>
    <source>
        <strain evidence="1">LMG 29321</strain>
    </source>
</reference>
<proteinExistence type="predicted"/>
<organism evidence="1 2">
    <name type="scientific">Caballeronia calidae</name>
    <dbReference type="NCBI Taxonomy" id="1777139"/>
    <lineage>
        <taxon>Bacteria</taxon>
        <taxon>Pseudomonadati</taxon>
        <taxon>Pseudomonadota</taxon>
        <taxon>Betaproteobacteria</taxon>
        <taxon>Burkholderiales</taxon>
        <taxon>Burkholderiaceae</taxon>
        <taxon>Caballeronia</taxon>
    </lineage>
</organism>
<evidence type="ECO:0000313" key="1">
    <source>
        <dbReference type="EMBL" id="SAL05291.1"/>
    </source>
</evidence>
<comment type="caution">
    <text evidence="1">The sequence shown here is derived from an EMBL/GenBank/DDBJ whole genome shotgun (WGS) entry which is preliminary data.</text>
</comment>
<dbReference type="AlphaFoldDB" id="A0A158EEH9"/>
<dbReference type="EMBL" id="FCOX02000078">
    <property type="protein sequence ID" value="SAL05291.1"/>
    <property type="molecule type" value="Genomic_DNA"/>
</dbReference>
<accession>A0A158EEH9</accession>
<gene>
    <name evidence="1" type="ORF">AWB78_07406</name>
</gene>
<protein>
    <submittedName>
        <fullName evidence="1">Uncharacterized protein</fullName>
    </submittedName>
</protein>